<dbReference type="Pfam" id="PF07685">
    <property type="entry name" value="GATase_3"/>
    <property type="match status" value="1"/>
</dbReference>
<keyword evidence="5 7" id="KW-0460">Magnesium</keyword>
<dbReference type="EC" id="6.3.5.9" evidence="7"/>
<dbReference type="AlphaFoldDB" id="W5Y2C7"/>
<evidence type="ECO:0000313" key="10">
    <source>
        <dbReference type="EMBL" id="AHI23045.1"/>
    </source>
</evidence>
<dbReference type="PANTHER" id="PTHR43873:SF1">
    <property type="entry name" value="COBYRINATE A,C-DIAMIDE SYNTHASE"/>
    <property type="match status" value="1"/>
</dbReference>
<dbReference type="Gene3D" id="3.40.50.880">
    <property type="match status" value="1"/>
</dbReference>
<dbReference type="InterPro" id="IPR002586">
    <property type="entry name" value="CobQ/CobB/MinD/ParA_Nub-bd_dom"/>
</dbReference>
<protein>
    <recommendedName>
        <fullName evidence="7">Hydrogenobyrinate a,c-diamide synthase</fullName>
        <ecNumber evidence="7">6.3.5.9</ecNumber>
    </recommendedName>
    <alternativeName>
        <fullName evidence="7">Hydrogenobyrinic acid a,c-diamide synthase</fullName>
    </alternativeName>
</protein>
<dbReference type="EMBL" id="CP004353">
    <property type="protein sequence ID" value="AHI23045.1"/>
    <property type="molecule type" value="Genomic_DNA"/>
</dbReference>
<feature type="domain" description="CobB/CobQ-like glutamine amidotransferase" evidence="9">
    <location>
        <begin position="267"/>
        <end position="453"/>
    </location>
</feature>
<feature type="domain" description="CobQ/CobB/MinD/ParA nucleotide binding" evidence="8">
    <location>
        <begin position="14"/>
        <end position="208"/>
    </location>
</feature>
<dbReference type="GO" id="GO:0042242">
    <property type="term" value="F:cobyrinic acid a,c-diamide synthase activity"/>
    <property type="evidence" value="ECO:0007669"/>
    <property type="project" value="InterPro"/>
</dbReference>
<accession>W5Y2C7</accession>
<keyword evidence="3 7" id="KW-0547">Nucleotide-binding</keyword>
<comment type="similarity">
    <text evidence="7">Belongs to the CobB/CbiA family.</text>
</comment>
<evidence type="ECO:0000259" key="8">
    <source>
        <dbReference type="Pfam" id="PF01656"/>
    </source>
</evidence>
<dbReference type="HOGENOM" id="CLU_022752_1_1_11"/>
<comment type="catalytic activity">
    <reaction evidence="7">
        <text>hydrogenobyrinate + 2 L-glutamine + 2 ATP + 2 H2O = hydrogenobyrinate a,c-diamide + 2 L-glutamate + 2 ADP + 2 phosphate + 2 H(+)</text>
        <dbReference type="Rhea" id="RHEA:12544"/>
        <dbReference type="ChEBI" id="CHEBI:15377"/>
        <dbReference type="ChEBI" id="CHEBI:15378"/>
        <dbReference type="ChEBI" id="CHEBI:29985"/>
        <dbReference type="ChEBI" id="CHEBI:30616"/>
        <dbReference type="ChEBI" id="CHEBI:43474"/>
        <dbReference type="ChEBI" id="CHEBI:58359"/>
        <dbReference type="ChEBI" id="CHEBI:77873"/>
        <dbReference type="ChEBI" id="CHEBI:77874"/>
        <dbReference type="ChEBI" id="CHEBI:456216"/>
        <dbReference type="EC" id="6.3.5.9"/>
    </reaction>
</comment>
<dbReference type="InterPro" id="IPR011698">
    <property type="entry name" value="GATase_3"/>
</dbReference>
<comment type="miscellaneous">
    <text evidence="7">The a and c carboxylates of hydrogenobyrinate are activated for nucleophilic attack via formation of a phosphorylated intermediate by ATP. CobB catalyzes first the amidation of the c-carboxylate, and then that of the a-carboxylate.</text>
</comment>
<feature type="site" description="Increases nucleophilicity of active site Cys" evidence="7">
    <location>
        <position position="450"/>
    </location>
</feature>
<dbReference type="InterPro" id="IPR029062">
    <property type="entry name" value="Class_I_gatase-like"/>
</dbReference>
<evidence type="ECO:0000256" key="4">
    <source>
        <dbReference type="ARBA" id="ARBA00022840"/>
    </source>
</evidence>
<organism evidence="10 11">
    <name type="scientific">Corynebacterium vitaeruminis DSM 20294</name>
    <dbReference type="NCBI Taxonomy" id="1224164"/>
    <lineage>
        <taxon>Bacteria</taxon>
        <taxon>Bacillati</taxon>
        <taxon>Actinomycetota</taxon>
        <taxon>Actinomycetes</taxon>
        <taxon>Mycobacteriales</taxon>
        <taxon>Corynebacteriaceae</taxon>
        <taxon>Corynebacterium</taxon>
    </lineage>
</organism>
<dbReference type="SUPFAM" id="SSF52317">
    <property type="entry name" value="Class I glutamine amidotransferase-like"/>
    <property type="match status" value="1"/>
</dbReference>
<dbReference type="Pfam" id="PF01656">
    <property type="entry name" value="CbiA"/>
    <property type="match status" value="1"/>
</dbReference>
<evidence type="ECO:0000256" key="2">
    <source>
        <dbReference type="ARBA" id="ARBA00022598"/>
    </source>
</evidence>
<evidence type="ECO:0000313" key="11">
    <source>
        <dbReference type="Proteomes" id="UP000019222"/>
    </source>
</evidence>
<feature type="active site" description="Nucleophile" evidence="7">
    <location>
        <position position="348"/>
    </location>
</feature>
<dbReference type="Gene3D" id="3.40.50.300">
    <property type="entry name" value="P-loop containing nucleotide triphosphate hydrolases"/>
    <property type="match status" value="2"/>
</dbReference>
<comment type="cofactor">
    <cofactor evidence="1 7">
        <name>Mg(2+)</name>
        <dbReference type="ChEBI" id="CHEBI:18420"/>
    </cofactor>
</comment>
<dbReference type="CDD" id="cd03130">
    <property type="entry name" value="GATase1_CobB"/>
    <property type="match status" value="1"/>
</dbReference>
<keyword evidence="4 7" id="KW-0067">ATP-binding</keyword>
<evidence type="ECO:0000256" key="7">
    <source>
        <dbReference type="HAMAP-Rule" id="MF_00027"/>
    </source>
</evidence>
<evidence type="ECO:0000256" key="5">
    <source>
        <dbReference type="ARBA" id="ARBA00022842"/>
    </source>
</evidence>
<dbReference type="NCBIfam" id="NF002204">
    <property type="entry name" value="PRK01077.1"/>
    <property type="match status" value="1"/>
</dbReference>
<name>W5Y2C7_9CORY</name>
<sequence>MIPTPAATSPTPGVVIAATSSGSGKTTIATGLLRALSRRMQVAPFKVGPDYIDPGYHGLATGTPGRNLDAVMCPGLIGPLYAHGSRGADIGVVEGVMGLFDGRIAGSEEETMAAGARLAEGSTAAVAAELGMPVILVVDVRGMSQSVGAVVRGFLTQDPSVHIAGVILNKVGTPRHAAVCRAAVEALGVPVLGAVPRVDHIEVPSRHLGLVTAGELEEAEAAVARMGEMVAEHVDLDAVVALASCRWRGAPWEPSKAVGPVAGAPVRIAMTGGPAFSFTYAEHVELLEAAGAEVVSFDPLVDDLPDCEGLIIPGGFPEEHVEALSGRTDLREQIRAAISGGLPVHAECAGLLWLLDALDEHPMLGIIPTTGAMARRLTLGYREAVALADSVPYRAGERVTGHEFHHTALAKQSVAGFAPAWGWKAWDGRPVAEGFIGTYTGGHIHASYLHVHPASVPKSVERFVHACKENQ</sequence>
<dbReference type="InterPro" id="IPR027417">
    <property type="entry name" value="P-loop_NTPase"/>
</dbReference>
<reference evidence="10 11" key="1">
    <citation type="submission" date="2013-02" db="EMBL/GenBank/DDBJ databases">
        <title>The complete genome sequence of Corynebacterium vitaeruminis DSM 20294.</title>
        <authorList>
            <person name="Ruckert C."/>
            <person name="Albersmeier A."/>
            <person name="Kalinowski J."/>
        </authorList>
    </citation>
    <scope>NUCLEOTIDE SEQUENCE [LARGE SCALE GENOMIC DNA]</scope>
    <source>
        <strain evidence="11">ATCC 10234</strain>
    </source>
</reference>
<dbReference type="GO" id="GO:0009236">
    <property type="term" value="P:cobalamin biosynthetic process"/>
    <property type="evidence" value="ECO:0007669"/>
    <property type="project" value="UniProtKB-UniRule"/>
</dbReference>
<evidence type="ECO:0000259" key="9">
    <source>
        <dbReference type="Pfam" id="PF07685"/>
    </source>
</evidence>
<evidence type="ECO:0000256" key="3">
    <source>
        <dbReference type="ARBA" id="ARBA00022741"/>
    </source>
</evidence>
<dbReference type="PANTHER" id="PTHR43873">
    <property type="entry name" value="COBYRINATE A,C-DIAMIDE SYNTHASE"/>
    <property type="match status" value="1"/>
</dbReference>
<keyword evidence="7" id="KW-0169">Cobalamin biosynthesis</keyword>
<evidence type="ECO:0000256" key="6">
    <source>
        <dbReference type="ARBA" id="ARBA00022962"/>
    </source>
</evidence>
<dbReference type="PROSITE" id="PS51274">
    <property type="entry name" value="GATASE_COBBQ"/>
    <property type="match status" value="1"/>
</dbReference>
<gene>
    <name evidence="7" type="primary">cobB</name>
    <name evidence="10" type="ORF">B843_08300</name>
</gene>
<dbReference type="GO" id="GO:0005524">
    <property type="term" value="F:ATP binding"/>
    <property type="evidence" value="ECO:0007669"/>
    <property type="project" value="UniProtKB-UniRule"/>
</dbReference>
<dbReference type="SUPFAM" id="SSF52540">
    <property type="entry name" value="P-loop containing nucleoside triphosphate hydrolases"/>
    <property type="match status" value="1"/>
</dbReference>
<keyword evidence="11" id="KW-1185">Reference proteome</keyword>
<comment type="function">
    <text evidence="7">Catalyzes the ATP-dependent amidation of the two carboxylate groups at positions a and c of hydrogenobyrinate, using either L-glutamine or ammonia as the nitrogen source.</text>
</comment>
<proteinExistence type="inferred from homology"/>
<comment type="pathway">
    <text evidence="7">Cofactor biosynthesis; adenosylcobalamin biosynthesis; cob(II)yrinate a,c-diamide from precorrin-2 (aerobic route): step 9/10.</text>
</comment>
<dbReference type="HAMAP" id="MF_00027">
    <property type="entry name" value="CobB_CbiA"/>
    <property type="match status" value="1"/>
</dbReference>
<keyword evidence="6 7" id="KW-0315">Glutamine amidotransferase</keyword>
<dbReference type="GO" id="GO:0043802">
    <property type="term" value="F:hydrogenobyrinic acid a,c-diamide synthase (glutamine-hydrolysing) activity"/>
    <property type="evidence" value="ECO:0007669"/>
    <property type="project" value="UniProtKB-UniRule"/>
</dbReference>
<dbReference type="CDD" id="cd05388">
    <property type="entry name" value="CobB_N"/>
    <property type="match status" value="1"/>
</dbReference>
<dbReference type="Proteomes" id="UP000019222">
    <property type="component" value="Chromosome"/>
</dbReference>
<dbReference type="KEGG" id="cvt:B843_08300"/>
<dbReference type="NCBIfam" id="TIGR00379">
    <property type="entry name" value="cobB"/>
    <property type="match status" value="1"/>
</dbReference>
<dbReference type="PATRIC" id="fig|1224164.3.peg.1673"/>
<dbReference type="InterPro" id="IPR004484">
    <property type="entry name" value="CbiA/CobB_synth"/>
</dbReference>
<evidence type="ECO:0000256" key="1">
    <source>
        <dbReference type="ARBA" id="ARBA00001946"/>
    </source>
</evidence>
<dbReference type="UniPathway" id="UPA00148">
    <property type="reaction ID" value="UER00220"/>
</dbReference>
<dbReference type="STRING" id="1224164.B843_08300"/>
<comment type="domain">
    <text evidence="7">Comprises of two domains. The C-terminal domain contains the binding site for glutamine and catalyzes the hydrolysis of this substrate to glutamate and ammonia. The N-terminal domain is anticipated to bind ATP and hydrogenobyrinate and catalyzes the ultimate synthesis of the diamide product. The ammonia produced via the glutaminase domain is probably translocated to the adjacent domain via a molecular tunnel, where it reacts with an activated intermediate.</text>
</comment>
<keyword evidence="2 7" id="KW-0436">Ligase</keyword>
<dbReference type="eggNOG" id="COG1797">
    <property type="taxonomic scope" value="Bacteria"/>
</dbReference>